<keyword evidence="2" id="KW-1185">Reference proteome</keyword>
<dbReference type="VEuPathDB" id="FungiDB:CLCR_07790"/>
<dbReference type="AlphaFoldDB" id="A0A1C1CPJ3"/>
<evidence type="ECO:0000313" key="2">
    <source>
        <dbReference type="Proteomes" id="UP000094526"/>
    </source>
</evidence>
<protein>
    <submittedName>
        <fullName evidence="1">Uncharacterized protein</fullName>
    </submittedName>
</protein>
<proteinExistence type="predicted"/>
<name>A0A1C1CPJ3_9EURO</name>
<comment type="caution">
    <text evidence="1">The sequence shown here is derived from an EMBL/GenBank/DDBJ whole genome shotgun (WGS) entry which is preliminary data.</text>
</comment>
<reference evidence="2" key="1">
    <citation type="submission" date="2015-07" db="EMBL/GenBank/DDBJ databases">
        <authorList>
            <person name="Teixeira M.M."/>
            <person name="Souza R.C."/>
            <person name="Almeida L.G."/>
            <person name="Vicente V.A."/>
            <person name="de Hoog S."/>
            <person name="Bocca A.L."/>
            <person name="de Almeida S.R."/>
            <person name="Vasconcelos A.T."/>
            <person name="Felipe M.S."/>
        </authorList>
    </citation>
    <scope>NUCLEOTIDE SEQUENCE [LARGE SCALE GENOMIC DNA]</scope>
    <source>
        <strain evidence="2">KSF</strain>
    </source>
</reference>
<evidence type="ECO:0000313" key="1">
    <source>
        <dbReference type="EMBL" id="OCT50415.1"/>
    </source>
</evidence>
<dbReference type="Proteomes" id="UP000094526">
    <property type="component" value="Unassembled WGS sequence"/>
</dbReference>
<sequence>MAPLTVTSVKLFSVFRDSGILASSARDIKTRCCWHIMLLLSPRSHLRKAAGAICWTAWDSIAPHDQNLHCIHRPPLRRLNEIAGLESVEVRLLAGSGSGNAYSI</sequence>
<dbReference type="EMBL" id="LGRB01000010">
    <property type="protein sequence ID" value="OCT50415.1"/>
    <property type="molecule type" value="Genomic_DNA"/>
</dbReference>
<accession>A0A1C1CPJ3</accession>
<gene>
    <name evidence="1" type="ORF">CLCR_07790</name>
</gene>
<organism evidence="1 2">
    <name type="scientific">Cladophialophora carrionii</name>
    <dbReference type="NCBI Taxonomy" id="86049"/>
    <lineage>
        <taxon>Eukaryota</taxon>
        <taxon>Fungi</taxon>
        <taxon>Dikarya</taxon>
        <taxon>Ascomycota</taxon>
        <taxon>Pezizomycotina</taxon>
        <taxon>Eurotiomycetes</taxon>
        <taxon>Chaetothyriomycetidae</taxon>
        <taxon>Chaetothyriales</taxon>
        <taxon>Herpotrichiellaceae</taxon>
        <taxon>Cladophialophora</taxon>
    </lineage>
</organism>